<dbReference type="PANTHER" id="PTHR37614">
    <property type="entry name" value="OS02G0121400 PROTEIN"/>
    <property type="match status" value="1"/>
</dbReference>
<dbReference type="Proteomes" id="UP001058974">
    <property type="component" value="Chromosome 6"/>
</dbReference>
<dbReference type="Gramene" id="Psat06G0008300-T1">
    <property type="protein sequence ID" value="KAI5392775.1"/>
    <property type="gene ID" value="KIW84_060083"/>
</dbReference>
<keyword evidence="1" id="KW-0175">Coiled coil</keyword>
<organism evidence="3 4">
    <name type="scientific">Pisum sativum</name>
    <name type="common">Garden pea</name>
    <name type="synonym">Lathyrus oleraceus</name>
    <dbReference type="NCBI Taxonomy" id="3888"/>
    <lineage>
        <taxon>Eukaryota</taxon>
        <taxon>Viridiplantae</taxon>
        <taxon>Streptophyta</taxon>
        <taxon>Embryophyta</taxon>
        <taxon>Tracheophyta</taxon>
        <taxon>Spermatophyta</taxon>
        <taxon>Magnoliopsida</taxon>
        <taxon>eudicotyledons</taxon>
        <taxon>Gunneridae</taxon>
        <taxon>Pentapetalae</taxon>
        <taxon>rosids</taxon>
        <taxon>fabids</taxon>
        <taxon>Fabales</taxon>
        <taxon>Fabaceae</taxon>
        <taxon>Papilionoideae</taxon>
        <taxon>50 kb inversion clade</taxon>
        <taxon>NPAAA clade</taxon>
        <taxon>Hologalegina</taxon>
        <taxon>IRL clade</taxon>
        <taxon>Fabeae</taxon>
        <taxon>Lathyrus</taxon>
    </lineage>
</organism>
<feature type="coiled-coil region" evidence="1">
    <location>
        <begin position="124"/>
        <end position="158"/>
    </location>
</feature>
<evidence type="ECO:0000313" key="4">
    <source>
        <dbReference type="Proteomes" id="UP001058974"/>
    </source>
</evidence>
<dbReference type="AlphaFoldDB" id="A0A9D4VZ29"/>
<dbReference type="EMBL" id="JAMSHJ010000006">
    <property type="protein sequence ID" value="KAI5392775.1"/>
    <property type="molecule type" value="Genomic_DNA"/>
</dbReference>
<accession>A0A9D4VZ29</accession>
<keyword evidence="4" id="KW-1185">Reference proteome</keyword>
<protein>
    <submittedName>
        <fullName evidence="3">Uncharacterized protein</fullName>
    </submittedName>
</protein>
<reference evidence="3 4" key="1">
    <citation type="journal article" date="2022" name="Nat. Genet.">
        <title>Improved pea reference genome and pan-genome highlight genomic features and evolutionary characteristics.</title>
        <authorList>
            <person name="Yang T."/>
            <person name="Liu R."/>
            <person name="Luo Y."/>
            <person name="Hu S."/>
            <person name="Wang D."/>
            <person name="Wang C."/>
            <person name="Pandey M.K."/>
            <person name="Ge S."/>
            <person name="Xu Q."/>
            <person name="Li N."/>
            <person name="Li G."/>
            <person name="Huang Y."/>
            <person name="Saxena R.K."/>
            <person name="Ji Y."/>
            <person name="Li M."/>
            <person name="Yan X."/>
            <person name="He Y."/>
            <person name="Liu Y."/>
            <person name="Wang X."/>
            <person name="Xiang C."/>
            <person name="Varshney R.K."/>
            <person name="Ding H."/>
            <person name="Gao S."/>
            <person name="Zong X."/>
        </authorList>
    </citation>
    <scope>NUCLEOTIDE SEQUENCE [LARGE SCALE GENOMIC DNA]</scope>
    <source>
        <strain evidence="3 4">cv. Zhongwan 6</strain>
    </source>
</reference>
<feature type="region of interest" description="Disordered" evidence="2">
    <location>
        <begin position="57"/>
        <end position="116"/>
    </location>
</feature>
<evidence type="ECO:0000256" key="2">
    <source>
        <dbReference type="SAM" id="MobiDB-lite"/>
    </source>
</evidence>
<evidence type="ECO:0000313" key="3">
    <source>
        <dbReference type="EMBL" id="KAI5392775.1"/>
    </source>
</evidence>
<feature type="compositionally biased region" description="Basic and acidic residues" evidence="2">
    <location>
        <begin position="100"/>
        <end position="111"/>
    </location>
</feature>
<name>A0A9D4VZ29_PEA</name>
<feature type="compositionally biased region" description="Low complexity" evidence="2">
    <location>
        <begin position="78"/>
        <end position="98"/>
    </location>
</feature>
<proteinExistence type="predicted"/>
<evidence type="ECO:0000256" key="1">
    <source>
        <dbReference type="SAM" id="Coils"/>
    </source>
</evidence>
<comment type="caution">
    <text evidence="3">The sequence shown here is derived from an EMBL/GenBank/DDBJ whole genome shotgun (WGS) entry which is preliminary data.</text>
</comment>
<gene>
    <name evidence="3" type="ORF">KIW84_060083</name>
</gene>
<dbReference type="PANTHER" id="PTHR37614:SF2">
    <property type="entry name" value="OS02G0121400 PROTEIN"/>
    <property type="match status" value="1"/>
</dbReference>
<feature type="region of interest" description="Disordered" evidence="2">
    <location>
        <begin position="211"/>
        <end position="236"/>
    </location>
</feature>
<sequence>MFYLSNPKKQRDMEQSSSVWLETEIETAQILAHLHNTFSLFSHVPYSWVCRKKRSAISNKHSSNGGGATTVVPPPPSSSDAVKAKVSSPTTPLSFPTTESDEKPKHSEKRTSLKRKKEHYLSIIQNLTKTKDSTTQEIANVKRQCEELKLFNSKLKAKQKELYINGPKDEYKIPNLEINNAMKLNDIIKNSVNTSNSTTENQEQRIHHANNFGLDPTTSLGVASSSSSMGRNSGDMGPLSIPDLNISFEAIKDLSKVMADQARQRRIHILRLKKNNAKEHQSSSSR</sequence>